<proteinExistence type="predicted"/>
<keyword evidence="2" id="KW-1185">Reference proteome</keyword>
<protein>
    <submittedName>
        <fullName evidence="1">Uncharacterized protein</fullName>
    </submittedName>
</protein>
<keyword evidence="1" id="KW-0614">Plasmid</keyword>
<dbReference type="KEGG" id="abas:ACPOL_6913"/>
<name>A0A2Z5GAG2_9BACT</name>
<evidence type="ECO:0000313" key="1">
    <source>
        <dbReference type="EMBL" id="AXC16121.1"/>
    </source>
</evidence>
<dbReference type="AlphaFoldDB" id="A0A2Z5GAG2"/>
<gene>
    <name evidence="1" type="ORF">ACPOL_6913</name>
</gene>
<dbReference type="EMBL" id="CP030843">
    <property type="protein sequence ID" value="AXC16121.1"/>
    <property type="molecule type" value="Genomic_DNA"/>
</dbReference>
<evidence type="ECO:0000313" key="2">
    <source>
        <dbReference type="Proteomes" id="UP000253606"/>
    </source>
</evidence>
<organism evidence="1 2">
    <name type="scientific">Acidisarcina polymorpha</name>
    <dbReference type="NCBI Taxonomy" id="2211140"/>
    <lineage>
        <taxon>Bacteria</taxon>
        <taxon>Pseudomonadati</taxon>
        <taxon>Acidobacteriota</taxon>
        <taxon>Terriglobia</taxon>
        <taxon>Terriglobales</taxon>
        <taxon>Acidobacteriaceae</taxon>
        <taxon>Acidisarcina</taxon>
    </lineage>
</organism>
<accession>A0A2Z5GAG2</accession>
<dbReference type="Proteomes" id="UP000253606">
    <property type="component" value="Plasmid pACPOL4"/>
</dbReference>
<reference evidence="1 2" key="1">
    <citation type="journal article" date="2018" name="Front. Microbiol.">
        <title>Hydrolytic Capabilities as a Key to Environmental Success: Chitinolytic and Cellulolytic Acidobacteria From Acidic Sub-arctic Soils and Boreal Peatlands.</title>
        <authorList>
            <person name="Belova S.E."/>
            <person name="Ravin N.V."/>
            <person name="Pankratov T.A."/>
            <person name="Rakitin A.L."/>
            <person name="Ivanova A.A."/>
            <person name="Beletsky A.V."/>
            <person name="Mardanov A.V."/>
            <person name="Sinninghe Damste J.S."/>
            <person name="Dedysh S.N."/>
        </authorList>
    </citation>
    <scope>NUCLEOTIDE SEQUENCE [LARGE SCALE GENOMIC DNA]</scope>
    <source>
        <strain evidence="1 2">SBC82</strain>
        <plasmid evidence="2">pacpol4</plasmid>
    </source>
</reference>
<sequence length="58" mass="6742">MQHALLVTKHVNMPLVYTANSAATQERQLHTLIFHRTINRFNKGKLSKKERLLSRATQ</sequence>
<geneLocation type="plasmid" evidence="2">
    <name>pacpol4</name>
</geneLocation>